<dbReference type="SUPFAM" id="SSF50249">
    <property type="entry name" value="Nucleic acid-binding proteins"/>
    <property type="match status" value="1"/>
</dbReference>
<keyword evidence="2 3" id="KW-0694">RNA-binding</keyword>
<evidence type="ECO:0000313" key="5">
    <source>
        <dbReference type="EMBL" id="CAE33609.1"/>
    </source>
</evidence>
<dbReference type="FunFam" id="2.40.50.140:FF:000165">
    <property type="entry name" value="Chaperone CsaA"/>
    <property type="match status" value="1"/>
</dbReference>
<organism evidence="5 6">
    <name type="scientific">Bordetella bronchiseptica (strain ATCC BAA-588 / NCTC 13252 / RB50)</name>
    <name type="common">Alcaligenes bronchisepticus</name>
    <dbReference type="NCBI Taxonomy" id="257310"/>
    <lineage>
        <taxon>Bacteria</taxon>
        <taxon>Pseudomonadati</taxon>
        <taxon>Pseudomonadota</taxon>
        <taxon>Betaproteobacteria</taxon>
        <taxon>Burkholderiales</taxon>
        <taxon>Alcaligenaceae</taxon>
        <taxon>Bordetella</taxon>
    </lineage>
</organism>
<evidence type="ECO:0000256" key="3">
    <source>
        <dbReference type="PROSITE-ProRule" id="PRU00209"/>
    </source>
</evidence>
<accession>A0A0H3LUN5</accession>
<evidence type="ECO:0000256" key="1">
    <source>
        <dbReference type="ARBA" id="ARBA00022555"/>
    </source>
</evidence>
<dbReference type="CDD" id="cd02798">
    <property type="entry name" value="tRNA_bind_CsaA"/>
    <property type="match status" value="1"/>
</dbReference>
<proteinExistence type="predicted"/>
<dbReference type="PANTHER" id="PTHR11586">
    <property type="entry name" value="TRNA-AMINOACYLATION COFACTOR ARC1 FAMILY MEMBER"/>
    <property type="match status" value="1"/>
</dbReference>
<evidence type="ECO:0000259" key="4">
    <source>
        <dbReference type="PROSITE" id="PS50886"/>
    </source>
</evidence>
<dbReference type="GO" id="GO:0000049">
    <property type="term" value="F:tRNA binding"/>
    <property type="evidence" value="ECO:0007669"/>
    <property type="project" value="UniProtKB-UniRule"/>
</dbReference>
<dbReference type="PANTHER" id="PTHR11586:SF37">
    <property type="entry name" value="TRNA-BINDING DOMAIN-CONTAINING PROTEIN"/>
    <property type="match status" value="1"/>
</dbReference>
<dbReference type="HOGENOM" id="CLU_065946_2_1_4"/>
<sequence>MQLIDWTDFAKVELRVGRIVQALPFPEARKPASYILHVDFGAEIGVKKSSAQVTHLYQPETLLGRLVVAVVNFPKKQIGPLQSECLVTGFHNAQGEVALCVPDRDVPLGTKLL</sequence>
<dbReference type="NCBIfam" id="TIGR02222">
    <property type="entry name" value="chap_CsaA"/>
    <property type="match status" value="1"/>
</dbReference>
<dbReference type="Proteomes" id="UP000001027">
    <property type="component" value="Chromosome"/>
</dbReference>
<dbReference type="AlphaFoldDB" id="A0A0H3LUN5"/>
<reference evidence="5 6" key="1">
    <citation type="journal article" date="2003" name="Nat. Genet.">
        <title>Comparative analysis of the genome sequences of Bordetella pertussis, Bordetella parapertussis and Bordetella bronchiseptica.</title>
        <authorList>
            <person name="Parkhill J."/>
            <person name="Sebaihia M."/>
            <person name="Preston A."/>
            <person name="Murphy L.D."/>
            <person name="Thomson N.R."/>
            <person name="Harris D.E."/>
            <person name="Holden M.T.G."/>
            <person name="Churcher C.M."/>
            <person name="Bentley S.D."/>
            <person name="Mungall K.L."/>
            <person name="Cerdeno-Tarraga A.-M."/>
            <person name="Temple L."/>
            <person name="James K.D."/>
            <person name="Harris B."/>
            <person name="Quail M.A."/>
            <person name="Achtman M."/>
            <person name="Atkin R."/>
            <person name="Baker S."/>
            <person name="Basham D."/>
            <person name="Bason N."/>
            <person name="Cherevach I."/>
            <person name="Chillingworth T."/>
            <person name="Collins M."/>
            <person name="Cronin A."/>
            <person name="Davis P."/>
            <person name="Doggett J."/>
            <person name="Feltwell T."/>
            <person name="Goble A."/>
            <person name="Hamlin N."/>
            <person name="Hauser H."/>
            <person name="Holroyd S."/>
            <person name="Jagels K."/>
            <person name="Leather S."/>
            <person name="Moule S."/>
            <person name="Norberczak H."/>
            <person name="O'Neil S."/>
            <person name="Ormond D."/>
            <person name="Price C."/>
            <person name="Rabbinowitsch E."/>
            <person name="Rutter S."/>
            <person name="Sanders M."/>
            <person name="Saunders D."/>
            <person name="Seeger K."/>
            <person name="Sharp S."/>
            <person name="Simmonds M."/>
            <person name="Skelton J."/>
            <person name="Squares R."/>
            <person name="Squares S."/>
            <person name="Stevens K."/>
            <person name="Unwin L."/>
            <person name="Whitehead S."/>
            <person name="Barrell B.G."/>
            <person name="Maskell D.J."/>
        </authorList>
    </citation>
    <scope>NUCLEOTIDE SEQUENCE [LARGE SCALE GENOMIC DNA]</scope>
    <source>
        <strain evidence="5 6">ATCC BAA-588 / NCTC 13252 / RB50</strain>
    </source>
</reference>
<gene>
    <name evidence="5" type="primary">csaA</name>
    <name evidence="5" type="ordered locus">BB3117</name>
</gene>
<dbReference type="InterPro" id="IPR008231">
    <property type="entry name" value="CsaA"/>
</dbReference>
<dbReference type="KEGG" id="bbr:BB3117"/>
<dbReference type="PROSITE" id="PS50886">
    <property type="entry name" value="TRBD"/>
    <property type="match status" value="1"/>
</dbReference>
<evidence type="ECO:0000256" key="2">
    <source>
        <dbReference type="ARBA" id="ARBA00022884"/>
    </source>
</evidence>
<name>A0A0H3LUN5_BORBR</name>
<dbReference type="eggNOG" id="COG0073">
    <property type="taxonomic scope" value="Bacteria"/>
</dbReference>
<feature type="domain" description="TRNA-binding" evidence="4">
    <location>
        <begin position="8"/>
        <end position="113"/>
    </location>
</feature>
<evidence type="ECO:0000313" key="6">
    <source>
        <dbReference type="Proteomes" id="UP000001027"/>
    </source>
</evidence>
<dbReference type="InterPro" id="IPR012340">
    <property type="entry name" value="NA-bd_OB-fold"/>
</dbReference>
<keyword evidence="1 3" id="KW-0820">tRNA-binding</keyword>
<dbReference type="NCBIfam" id="NF007494">
    <property type="entry name" value="PRK10089.1-3"/>
    <property type="match status" value="1"/>
</dbReference>
<dbReference type="RefSeq" id="WP_010926738.1">
    <property type="nucleotide sequence ID" value="NC_002927.3"/>
</dbReference>
<protein>
    <submittedName>
        <fullName evidence="5">Protein secretion chaperone</fullName>
    </submittedName>
</protein>
<dbReference type="Pfam" id="PF01588">
    <property type="entry name" value="tRNA_bind"/>
    <property type="match status" value="1"/>
</dbReference>
<dbReference type="NCBIfam" id="NF007495">
    <property type="entry name" value="PRK10089.1-4"/>
    <property type="match status" value="1"/>
</dbReference>
<dbReference type="NCBIfam" id="NF007493">
    <property type="entry name" value="PRK10089.1-2"/>
    <property type="match status" value="1"/>
</dbReference>
<dbReference type="Gene3D" id="2.40.50.140">
    <property type="entry name" value="Nucleic acid-binding proteins"/>
    <property type="match status" value="1"/>
</dbReference>
<dbReference type="EMBL" id="BX640446">
    <property type="protein sequence ID" value="CAE33609.1"/>
    <property type="molecule type" value="Genomic_DNA"/>
</dbReference>
<dbReference type="InterPro" id="IPR002547">
    <property type="entry name" value="tRNA-bd_dom"/>
</dbReference>
<dbReference type="InterPro" id="IPR051270">
    <property type="entry name" value="Tyrosine-tRNA_ligase_regulator"/>
</dbReference>